<comment type="caution">
    <text evidence="3">The sequence shown here is derived from an EMBL/GenBank/DDBJ whole genome shotgun (WGS) entry which is preliminary data.</text>
</comment>
<dbReference type="AlphaFoldDB" id="A0A6A4X9A4"/>
<sequence>MGSAAGSGWLTPLVWSGLLLVVSGLPPQSFVVHSALWHMTIGQPDQSEVLASFGTMSECDCLTKCLTREDCLSFSHVPTDQSCTLYPVRGNVDSPRPERIRYRAALAYLGDWCSSAEDCLLLTSGGGVCRENTCSCPEGRVPHNRTTCGKNAHRRR</sequence>
<dbReference type="EMBL" id="VIIS01000048">
    <property type="protein sequence ID" value="KAF0314099.1"/>
    <property type="molecule type" value="Genomic_DNA"/>
</dbReference>
<name>A0A6A4X9A4_AMPAM</name>
<dbReference type="InterPro" id="IPR003609">
    <property type="entry name" value="Pan_app"/>
</dbReference>
<dbReference type="SUPFAM" id="SSF57414">
    <property type="entry name" value="Hairpin loop containing domain-like"/>
    <property type="match status" value="1"/>
</dbReference>
<evidence type="ECO:0000313" key="3">
    <source>
        <dbReference type="EMBL" id="KAF0314099.1"/>
    </source>
</evidence>
<dbReference type="Proteomes" id="UP000440578">
    <property type="component" value="Unassembled WGS sequence"/>
</dbReference>
<feature type="signal peptide" evidence="1">
    <location>
        <begin position="1"/>
        <end position="24"/>
    </location>
</feature>
<evidence type="ECO:0000259" key="2">
    <source>
        <dbReference type="Pfam" id="PF00024"/>
    </source>
</evidence>
<reference evidence="3 4" key="1">
    <citation type="submission" date="2019-07" db="EMBL/GenBank/DDBJ databases">
        <title>Draft genome assembly of a fouling barnacle, Amphibalanus amphitrite (Darwin, 1854): The first reference genome for Thecostraca.</title>
        <authorList>
            <person name="Kim W."/>
        </authorList>
    </citation>
    <scope>NUCLEOTIDE SEQUENCE [LARGE SCALE GENOMIC DNA]</scope>
    <source>
        <strain evidence="3">SNU_AA5</strain>
        <tissue evidence="3">Soma without cirri and trophi</tissue>
    </source>
</reference>
<organism evidence="3 4">
    <name type="scientific">Amphibalanus amphitrite</name>
    <name type="common">Striped barnacle</name>
    <name type="synonym">Balanus amphitrite</name>
    <dbReference type="NCBI Taxonomy" id="1232801"/>
    <lineage>
        <taxon>Eukaryota</taxon>
        <taxon>Metazoa</taxon>
        <taxon>Ecdysozoa</taxon>
        <taxon>Arthropoda</taxon>
        <taxon>Crustacea</taxon>
        <taxon>Multicrustacea</taxon>
        <taxon>Cirripedia</taxon>
        <taxon>Thoracica</taxon>
        <taxon>Thoracicalcarea</taxon>
        <taxon>Balanomorpha</taxon>
        <taxon>Balanoidea</taxon>
        <taxon>Balanidae</taxon>
        <taxon>Amphibalaninae</taxon>
        <taxon>Amphibalanus</taxon>
    </lineage>
</organism>
<dbReference type="Pfam" id="PF00024">
    <property type="entry name" value="PAN_1"/>
    <property type="match status" value="1"/>
</dbReference>
<evidence type="ECO:0000256" key="1">
    <source>
        <dbReference type="SAM" id="SignalP"/>
    </source>
</evidence>
<keyword evidence="1" id="KW-0732">Signal</keyword>
<keyword evidence="4" id="KW-1185">Reference proteome</keyword>
<proteinExistence type="predicted"/>
<protein>
    <recommendedName>
        <fullName evidence="2">Apple domain-containing protein</fullName>
    </recommendedName>
</protein>
<evidence type="ECO:0000313" key="4">
    <source>
        <dbReference type="Proteomes" id="UP000440578"/>
    </source>
</evidence>
<gene>
    <name evidence="3" type="ORF">FJT64_001562</name>
</gene>
<feature type="domain" description="Apple" evidence="2">
    <location>
        <begin position="52"/>
        <end position="94"/>
    </location>
</feature>
<feature type="chain" id="PRO_5025511047" description="Apple domain-containing protein" evidence="1">
    <location>
        <begin position="25"/>
        <end position="156"/>
    </location>
</feature>
<accession>A0A6A4X9A4</accession>